<organism evidence="10 11">
    <name type="scientific">Acinetobacter radioresistens</name>
    <dbReference type="NCBI Taxonomy" id="40216"/>
    <lineage>
        <taxon>Bacteria</taxon>
        <taxon>Pseudomonadati</taxon>
        <taxon>Pseudomonadota</taxon>
        <taxon>Gammaproteobacteria</taxon>
        <taxon>Moraxellales</taxon>
        <taxon>Moraxellaceae</taxon>
        <taxon>Acinetobacter</taxon>
    </lineage>
</organism>
<dbReference type="EMBL" id="VFBM01000018">
    <property type="protein sequence ID" value="TNX86051.1"/>
    <property type="molecule type" value="Genomic_DNA"/>
</dbReference>
<comment type="function">
    <text evidence="7">Required for disulfide bond formation in some periplasmic proteins. Acts by transferring its disulfide bond to other proteins and is reduced in the process.</text>
</comment>
<accession>A0A8H2JZ93</accession>
<evidence type="ECO:0000256" key="1">
    <source>
        <dbReference type="ARBA" id="ARBA00004418"/>
    </source>
</evidence>
<evidence type="ECO:0000256" key="5">
    <source>
        <dbReference type="ARBA" id="ARBA00023157"/>
    </source>
</evidence>
<dbReference type="InterPro" id="IPR036249">
    <property type="entry name" value="Thioredoxin-like_sf"/>
</dbReference>
<evidence type="ECO:0000313" key="10">
    <source>
        <dbReference type="EMBL" id="TNX86051.1"/>
    </source>
</evidence>
<dbReference type="Pfam" id="PF10411">
    <property type="entry name" value="DsbC_N"/>
    <property type="match status" value="1"/>
</dbReference>
<comment type="similarity">
    <text evidence="2 7">Belongs to the thioredoxin family. DsbC subfamily.</text>
</comment>
<reference evidence="10 11" key="1">
    <citation type="submission" date="2019-06" db="EMBL/GenBank/DDBJ databases">
        <title>Genome of Acinetobacter radioresistens APH1, a phenol degrading strain.</title>
        <authorList>
            <person name="Liu Y."/>
        </authorList>
    </citation>
    <scope>NUCLEOTIDE SEQUENCE [LARGE SCALE GENOMIC DNA]</scope>
    <source>
        <strain evidence="10 11">APH1</strain>
    </source>
</reference>
<dbReference type="Gene3D" id="3.40.30.10">
    <property type="entry name" value="Glutaredoxin"/>
    <property type="match status" value="1"/>
</dbReference>
<feature type="domain" description="Thioredoxin-like fold" evidence="9">
    <location>
        <begin position="112"/>
        <end position="231"/>
    </location>
</feature>
<keyword evidence="5" id="KW-1015">Disulfide bond</keyword>
<dbReference type="PANTHER" id="PTHR35272">
    <property type="entry name" value="THIOL:DISULFIDE INTERCHANGE PROTEIN DSBC-RELATED"/>
    <property type="match status" value="1"/>
</dbReference>
<evidence type="ECO:0000259" key="9">
    <source>
        <dbReference type="Pfam" id="PF13098"/>
    </source>
</evidence>
<sequence>MSHPRMKKLLMLALAGILSSSCFANVESVQNNLKQHYPNLKFEQIQSTEMNGIYSAVLDGQVVYVGEEANHILVGSMIRLKDQQNLTKDLVLKQNSIDWKQLPLQDAIKTVRGSGKRQLAVFSDPNCPYCKKLETELAKLNNVTIYTFIYPIKPQSVKPAKQVWCSDSRTVAWQNLLVKGIQPTANTNCTNPIERNLSLGKSLGLQGTPAIIFSNGFKLMGAYPAEQIEQAWQEFGL</sequence>
<evidence type="ECO:0000256" key="7">
    <source>
        <dbReference type="RuleBase" id="RU364038"/>
    </source>
</evidence>
<evidence type="ECO:0000256" key="4">
    <source>
        <dbReference type="ARBA" id="ARBA00022764"/>
    </source>
</evidence>
<dbReference type="InterPro" id="IPR033954">
    <property type="entry name" value="DiS-bond_Isoase_DsbC/G"/>
</dbReference>
<evidence type="ECO:0000256" key="3">
    <source>
        <dbReference type="ARBA" id="ARBA00022729"/>
    </source>
</evidence>
<keyword evidence="3 7" id="KW-0732">Signal</keyword>
<dbReference type="AlphaFoldDB" id="A0A8H2JZ93"/>
<proteinExistence type="inferred from homology"/>
<comment type="subcellular location">
    <subcellularLocation>
        <location evidence="1 7">Periplasm</location>
    </subcellularLocation>
</comment>
<dbReference type="RefSeq" id="WP_005023841.1">
    <property type="nucleotide sequence ID" value="NZ_CP027365.1"/>
</dbReference>
<dbReference type="CDD" id="cd03020">
    <property type="entry name" value="DsbA_DsbC_DsbG"/>
    <property type="match status" value="1"/>
</dbReference>
<gene>
    <name evidence="10" type="ORF">FHY67_14135</name>
</gene>
<dbReference type="SUPFAM" id="SSF54423">
    <property type="entry name" value="DsbC/DsbG N-terminal domain-like"/>
    <property type="match status" value="1"/>
</dbReference>
<evidence type="ECO:0000313" key="11">
    <source>
        <dbReference type="Proteomes" id="UP000314285"/>
    </source>
</evidence>
<dbReference type="InterPro" id="IPR009094">
    <property type="entry name" value="DiS-bond_isomerase_DsbC/G_N_sf"/>
</dbReference>
<dbReference type="InterPro" id="IPR051470">
    <property type="entry name" value="Thiol:disulfide_interchange"/>
</dbReference>
<keyword evidence="6 7" id="KW-0676">Redox-active center</keyword>
<evidence type="ECO:0000256" key="2">
    <source>
        <dbReference type="ARBA" id="ARBA00009813"/>
    </source>
</evidence>
<dbReference type="GO" id="GO:0042597">
    <property type="term" value="C:periplasmic space"/>
    <property type="evidence" value="ECO:0007669"/>
    <property type="project" value="UniProtKB-SubCell"/>
</dbReference>
<dbReference type="PROSITE" id="PS51257">
    <property type="entry name" value="PROKAR_LIPOPROTEIN"/>
    <property type="match status" value="1"/>
</dbReference>
<evidence type="ECO:0000259" key="8">
    <source>
        <dbReference type="Pfam" id="PF10411"/>
    </source>
</evidence>
<feature type="signal peptide" evidence="7">
    <location>
        <begin position="1"/>
        <end position="24"/>
    </location>
</feature>
<dbReference type="Gene3D" id="3.10.450.70">
    <property type="entry name" value="Disulphide bond isomerase, DsbC/G, N-terminal"/>
    <property type="match status" value="1"/>
</dbReference>
<comment type="caution">
    <text evidence="10">The sequence shown here is derived from an EMBL/GenBank/DDBJ whole genome shotgun (WGS) entry which is preliminary data.</text>
</comment>
<dbReference type="InterPro" id="IPR012336">
    <property type="entry name" value="Thioredoxin-like_fold"/>
</dbReference>
<name>A0A8H2JZ93_ACIRA</name>
<dbReference type="SUPFAM" id="SSF52833">
    <property type="entry name" value="Thioredoxin-like"/>
    <property type="match status" value="1"/>
</dbReference>
<dbReference type="InterPro" id="IPR018950">
    <property type="entry name" value="DiS-bond_isomerase_DsbC/G_N"/>
</dbReference>
<dbReference type="Proteomes" id="UP000314285">
    <property type="component" value="Unassembled WGS sequence"/>
</dbReference>
<keyword evidence="4 7" id="KW-0574">Periplasm</keyword>
<evidence type="ECO:0000256" key="6">
    <source>
        <dbReference type="ARBA" id="ARBA00023284"/>
    </source>
</evidence>
<dbReference type="PROSITE" id="PS00194">
    <property type="entry name" value="THIOREDOXIN_1"/>
    <property type="match status" value="1"/>
</dbReference>
<feature type="domain" description="Disulphide bond isomerase DsbC/G N-terminal" evidence="8">
    <location>
        <begin position="23"/>
        <end position="87"/>
    </location>
</feature>
<protein>
    <recommendedName>
        <fullName evidence="7">Thiol:disulfide interchange protein</fullName>
    </recommendedName>
</protein>
<dbReference type="PANTHER" id="PTHR35272:SF3">
    <property type="entry name" value="THIOL:DISULFIDE INTERCHANGE PROTEIN DSBC"/>
    <property type="match status" value="1"/>
</dbReference>
<dbReference type="Pfam" id="PF13098">
    <property type="entry name" value="Thioredoxin_2"/>
    <property type="match status" value="1"/>
</dbReference>
<dbReference type="InterPro" id="IPR017937">
    <property type="entry name" value="Thioredoxin_CS"/>
</dbReference>
<feature type="chain" id="PRO_5034852070" description="Thiol:disulfide interchange protein" evidence="7">
    <location>
        <begin position="25"/>
        <end position="237"/>
    </location>
</feature>